<keyword evidence="4" id="KW-1185">Reference proteome</keyword>
<organism evidence="3 4">
    <name type="scientific">Ephemerocybe angulata</name>
    <dbReference type="NCBI Taxonomy" id="980116"/>
    <lineage>
        <taxon>Eukaryota</taxon>
        <taxon>Fungi</taxon>
        <taxon>Dikarya</taxon>
        <taxon>Basidiomycota</taxon>
        <taxon>Agaricomycotina</taxon>
        <taxon>Agaricomycetes</taxon>
        <taxon>Agaricomycetidae</taxon>
        <taxon>Agaricales</taxon>
        <taxon>Agaricineae</taxon>
        <taxon>Psathyrellaceae</taxon>
        <taxon>Ephemerocybe</taxon>
    </lineage>
</organism>
<dbReference type="SUPFAM" id="SSF52540">
    <property type="entry name" value="P-loop containing nucleoside triphosphate hydrolases"/>
    <property type="match status" value="1"/>
</dbReference>
<dbReference type="EMBL" id="JAACJK010000110">
    <property type="protein sequence ID" value="KAF5332806.1"/>
    <property type="molecule type" value="Genomic_DNA"/>
</dbReference>
<dbReference type="PANTHER" id="PTHR10039">
    <property type="entry name" value="AMELOGENIN"/>
    <property type="match status" value="1"/>
</dbReference>
<dbReference type="OrthoDB" id="7464126at2759"/>
<accession>A0A8H5C196</accession>
<dbReference type="PANTHER" id="PTHR10039:SF15">
    <property type="entry name" value="NACHT DOMAIN-CONTAINING PROTEIN"/>
    <property type="match status" value="1"/>
</dbReference>
<evidence type="ECO:0000256" key="1">
    <source>
        <dbReference type="ARBA" id="ARBA00022737"/>
    </source>
</evidence>
<dbReference type="InterPro" id="IPR027417">
    <property type="entry name" value="P-loop_NTPase"/>
</dbReference>
<evidence type="ECO:0000313" key="3">
    <source>
        <dbReference type="EMBL" id="KAF5332806.1"/>
    </source>
</evidence>
<dbReference type="SUPFAM" id="SSF48403">
    <property type="entry name" value="Ankyrin repeat"/>
    <property type="match status" value="1"/>
</dbReference>
<gene>
    <name evidence="3" type="ORF">D9611_005253</name>
</gene>
<evidence type="ECO:0000259" key="2">
    <source>
        <dbReference type="Pfam" id="PF24883"/>
    </source>
</evidence>
<feature type="domain" description="Nephrocystin 3-like N-terminal" evidence="2">
    <location>
        <begin position="75"/>
        <end position="232"/>
    </location>
</feature>
<evidence type="ECO:0000313" key="4">
    <source>
        <dbReference type="Proteomes" id="UP000541558"/>
    </source>
</evidence>
<dbReference type="SMART" id="SM00248">
    <property type="entry name" value="ANK"/>
    <property type="match status" value="5"/>
</dbReference>
<dbReference type="InterPro" id="IPR056884">
    <property type="entry name" value="NPHP3-like_N"/>
</dbReference>
<name>A0A8H5C196_9AGAR</name>
<dbReference type="InterPro" id="IPR036770">
    <property type="entry name" value="Ankyrin_rpt-contain_sf"/>
</dbReference>
<dbReference type="InterPro" id="IPR002110">
    <property type="entry name" value="Ankyrin_rpt"/>
</dbReference>
<comment type="caution">
    <text evidence="3">The sequence shown here is derived from an EMBL/GenBank/DDBJ whole genome shotgun (WGS) entry which is preliminary data.</text>
</comment>
<proteinExistence type="predicted"/>
<dbReference type="AlphaFoldDB" id="A0A8H5C196"/>
<reference evidence="3 4" key="1">
    <citation type="journal article" date="2020" name="ISME J.">
        <title>Uncovering the hidden diversity of litter-decomposition mechanisms in mushroom-forming fungi.</title>
        <authorList>
            <person name="Floudas D."/>
            <person name="Bentzer J."/>
            <person name="Ahren D."/>
            <person name="Johansson T."/>
            <person name="Persson P."/>
            <person name="Tunlid A."/>
        </authorList>
    </citation>
    <scope>NUCLEOTIDE SEQUENCE [LARGE SCALE GENOMIC DNA]</scope>
    <source>
        <strain evidence="3 4">CBS 175.51</strain>
    </source>
</reference>
<dbReference type="Gene3D" id="3.40.50.300">
    <property type="entry name" value="P-loop containing nucleotide triphosphate hydrolases"/>
    <property type="match status" value="1"/>
</dbReference>
<protein>
    <recommendedName>
        <fullName evidence="2">Nephrocystin 3-like N-terminal domain-containing protein</fullName>
    </recommendedName>
</protein>
<dbReference type="Proteomes" id="UP000541558">
    <property type="component" value="Unassembled WGS sequence"/>
</dbReference>
<keyword evidence="1" id="KW-0677">Repeat</keyword>
<dbReference type="Pfam" id="PF24883">
    <property type="entry name" value="NPHP3_N"/>
    <property type="match status" value="1"/>
</dbReference>
<sequence>MDHDPGTPQGGAQFFPSASNFSARDISLLNAGRDIHINATPISGGEAIIDGVLTWLKGAKFRAIYRLSLEARMDNTGTWLIATFEFGEFVKQKGTVVWATGLPGSGKTILASISVEHLEATFSGRPDVAILYAFLRYSEKHTLPQIIAGLLSQLVSSHAVALTHILPTYQRAKKHRDELSCSEAVRALKDIVSLFSDTYIVIDGLDEVDDTTKDGLLRVLTSLQAHVLLTCRPLELFMHRHTPQALHIPVQAQTRDIEVYVAERIRESTKLEAILNANPAVAESFTRLIKDKSRGMFLLARLQMELVLERCTTIGSLLKALKTLPSGVNDMYQVTMDRINSQSEEDASIANRTFIWLLHARSPLSPVDVQHALTFSYQDLVFHEENLVSIPMLLSICCGLVTVEVEEGTDYSTQEFMNTLPFVGFPHPHSLLAVTSVACVEPSLATFVGTLDSRLELHPDLPNHSALGMPLLKYALHHWGYHAKVCDSQHISIPFIQSFLSKHDIYIVMSGEYLWAGQPFEGVRGGLALAAAHDLANLISSRTLSYVPVHGTKTPFHIVSKWGDVAALRALLRNYSGVHVRDENGRTPLHFVRDVEAAQELLNLSITDVWRAFPSEVIDLNAQDENGMTAFYKTCCGYDYANWNPWPSGAQWNLLRLFASTPNIDPNLPNVKQETAFSILLDLHEGGHRRGDSEKIAHFLTSTFPNLTIDTRSLTRETPFMKACNSMLYSVVVWFLSRNCSNDPDFIRQEDERGLTALEQMVDWWWLPSEYDDEEEQVEPLELSHAEESKGKPFDAQGFSNEKARALAVMDILTKHGGTVRVSSRQSTQGSLPDYQLAGPLGAEEGPFTAICLNDSPVRRYEDGRTALMLLANFHMAVRYIISKIGDKDDQINARDDNGRSALMYACSGKATDRAKLSVEAFVSCPSIDIHLRDRDGMSALDYTVNSSNFEALDVLLAHPSWNRLILRNAVITAAQHRNIVLEGLQGLLQPQPVRNFLLNDVDGEFAALLKATFRGRPDCTDALIEAVDGVRFAVVQIPLVPPSQKSGVVRWFSEEEWPY</sequence>
<dbReference type="Gene3D" id="1.25.40.20">
    <property type="entry name" value="Ankyrin repeat-containing domain"/>
    <property type="match status" value="2"/>
</dbReference>